<dbReference type="GO" id="GO:0004497">
    <property type="term" value="F:monooxygenase activity"/>
    <property type="evidence" value="ECO:0007669"/>
    <property type="project" value="UniProtKB-KW"/>
</dbReference>
<evidence type="ECO:0000256" key="2">
    <source>
        <dbReference type="ARBA" id="ARBA00004370"/>
    </source>
</evidence>
<dbReference type="GO" id="GO:0016705">
    <property type="term" value="F:oxidoreductase activity, acting on paired donors, with incorporation or reduction of molecular oxygen"/>
    <property type="evidence" value="ECO:0007669"/>
    <property type="project" value="InterPro"/>
</dbReference>
<protein>
    <recommendedName>
        <fullName evidence="14">Cytochrome P450</fullName>
    </recommendedName>
</protein>
<dbReference type="InterPro" id="IPR001128">
    <property type="entry name" value="Cyt_P450"/>
</dbReference>
<dbReference type="PANTHER" id="PTHR46300">
    <property type="entry name" value="P450, PUTATIVE (EUROFUNG)-RELATED-RELATED"/>
    <property type="match status" value="1"/>
</dbReference>
<dbReference type="PANTHER" id="PTHR46300:SF1">
    <property type="entry name" value="P450, PUTATIVE (EUROFUNG)-RELATED"/>
    <property type="match status" value="1"/>
</dbReference>
<evidence type="ECO:0000256" key="9">
    <source>
        <dbReference type="ARBA" id="ARBA00023004"/>
    </source>
</evidence>
<evidence type="ECO:0000256" key="5">
    <source>
        <dbReference type="ARBA" id="ARBA00022692"/>
    </source>
</evidence>
<comment type="subcellular location">
    <subcellularLocation>
        <location evidence="2">Membrane</location>
    </subcellularLocation>
</comment>
<evidence type="ECO:0000256" key="11">
    <source>
        <dbReference type="ARBA" id="ARBA00023136"/>
    </source>
</evidence>
<reference evidence="12 13" key="1">
    <citation type="submission" date="2016-07" db="EMBL/GenBank/DDBJ databases">
        <title>Draft genome of the white-rot fungus Obba rivulosa 3A-2.</title>
        <authorList>
            <consortium name="DOE Joint Genome Institute"/>
            <person name="Miettinen O."/>
            <person name="Riley R."/>
            <person name="Acob R."/>
            <person name="Barry K."/>
            <person name="Cullen D."/>
            <person name="De Vries R."/>
            <person name="Hainaut M."/>
            <person name="Hatakka A."/>
            <person name="Henrissat B."/>
            <person name="Hilden K."/>
            <person name="Kuo R."/>
            <person name="Labutti K."/>
            <person name="Lipzen A."/>
            <person name="Makela M.R."/>
            <person name="Sandor L."/>
            <person name="Spatafora J.W."/>
            <person name="Grigoriev I.V."/>
            <person name="Hibbett D.S."/>
        </authorList>
    </citation>
    <scope>NUCLEOTIDE SEQUENCE [LARGE SCALE GENOMIC DNA]</scope>
    <source>
        <strain evidence="12 13">3A-2</strain>
    </source>
</reference>
<dbReference type="GO" id="GO:0020037">
    <property type="term" value="F:heme binding"/>
    <property type="evidence" value="ECO:0007669"/>
    <property type="project" value="InterPro"/>
</dbReference>
<evidence type="ECO:0000256" key="4">
    <source>
        <dbReference type="ARBA" id="ARBA00022617"/>
    </source>
</evidence>
<dbReference type="AlphaFoldDB" id="A0A8E2AZ58"/>
<evidence type="ECO:0000256" key="10">
    <source>
        <dbReference type="ARBA" id="ARBA00023033"/>
    </source>
</evidence>
<keyword evidence="11" id="KW-0472">Membrane</keyword>
<keyword evidence="10" id="KW-0503">Monooxygenase</keyword>
<gene>
    <name evidence="12" type="ORF">OBBRIDRAFT_32321</name>
</gene>
<dbReference type="Pfam" id="PF00067">
    <property type="entry name" value="p450"/>
    <property type="match status" value="1"/>
</dbReference>
<dbReference type="Gene3D" id="1.10.630.10">
    <property type="entry name" value="Cytochrome P450"/>
    <property type="match status" value="1"/>
</dbReference>
<dbReference type="InterPro" id="IPR036396">
    <property type="entry name" value="Cyt_P450_sf"/>
</dbReference>
<dbReference type="OrthoDB" id="2802867at2759"/>
<accession>A0A8E2AZ58</accession>
<evidence type="ECO:0000256" key="8">
    <source>
        <dbReference type="ARBA" id="ARBA00023002"/>
    </source>
</evidence>
<dbReference type="Proteomes" id="UP000250043">
    <property type="component" value="Unassembled WGS sequence"/>
</dbReference>
<keyword evidence="9" id="KW-0408">Iron</keyword>
<comment type="similarity">
    <text evidence="3">Belongs to the cytochrome P450 family.</text>
</comment>
<keyword evidence="8" id="KW-0560">Oxidoreductase</keyword>
<keyword evidence="13" id="KW-1185">Reference proteome</keyword>
<name>A0A8E2AZ58_9APHY</name>
<organism evidence="12 13">
    <name type="scientific">Obba rivulosa</name>
    <dbReference type="NCBI Taxonomy" id="1052685"/>
    <lineage>
        <taxon>Eukaryota</taxon>
        <taxon>Fungi</taxon>
        <taxon>Dikarya</taxon>
        <taxon>Basidiomycota</taxon>
        <taxon>Agaricomycotina</taxon>
        <taxon>Agaricomycetes</taxon>
        <taxon>Polyporales</taxon>
        <taxon>Gelatoporiaceae</taxon>
        <taxon>Obba</taxon>
    </lineage>
</organism>
<sequence>MFLSIIWTILWAGLALTLWRRYLKSSRSSISTLPLPPGTKPLPFVGNALDVPTTLPWRTYAEWAKTYSDIIHMRFFGQTIIILNSYSTVIDLFEKRSSNYSNRLQTEIPILMGWE</sequence>
<evidence type="ECO:0000313" key="12">
    <source>
        <dbReference type="EMBL" id="OCH89272.1"/>
    </source>
</evidence>
<keyword evidence="4" id="KW-0349">Heme</keyword>
<dbReference type="SUPFAM" id="SSF48264">
    <property type="entry name" value="Cytochrome P450"/>
    <property type="match status" value="1"/>
</dbReference>
<evidence type="ECO:0000256" key="6">
    <source>
        <dbReference type="ARBA" id="ARBA00022723"/>
    </source>
</evidence>
<evidence type="ECO:0008006" key="14">
    <source>
        <dbReference type="Google" id="ProtNLM"/>
    </source>
</evidence>
<proteinExistence type="inferred from homology"/>
<dbReference type="GO" id="GO:0005506">
    <property type="term" value="F:iron ion binding"/>
    <property type="evidence" value="ECO:0007669"/>
    <property type="project" value="InterPro"/>
</dbReference>
<keyword evidence="6" id="KW-0479">Metal-binding</keyword>
<dbReference type="EMBL" id="KV722431">
    <property type="protein sequence ID" value="OCH89272.1"/>
    <property type="molecule type" value="Genomic_DNA"/>
</dbReference>
<evidence type="ECO:0000256" key="3">
    <source>
        <dbReference type="ARBA" id="ARBA00010617"/>
    </source>
</evidence>
<dbReference type="InterPro" id="IPR050364">
    <property type="entry name" value="Cytochrome_P450_fung"/>
</dbReference>
<evidence type="ECO:0000313" key="13">
    <source>
        <dbReference type="Proteomes" id="UP000250043"/>
    </source>
</evidence>
<evidence type="ECO:0000256" key="1">
    <source>
        <dbReference type="ARBA" id="ARBA00001971"/>
    </source>
</evidence>
<dbReference type="GO" id="GO:0016020">
    <property type="term" value="C:membrane"/>
    <property type="evidence" value="ECO:0007669"/>
    <property type="project" value="UniProtKB-SubCell"/>
</dbReference>
<comment type="cofactor">
    <cofactor evidence="1">
        <name>heme</name>
        <dbReference type="ChEBI" id="CHEBI:30413"/>
    </cofactor>
</comment>
<keyword evidence="5" id="KW-0812">Transmembrane</keyword>
<evidence type="ECO:0000256" key="7">
    <source>
        <dbReference type="ARBA" id="ARBA00022989"/>
    </source>
</evidence>
<keyword evidence="7" id="KW-1133">Transmembrane helix</keyword>